<evidence type="ECO:0000256" key="1">
    <source>
        <dbReference type="SAM" id="MobiDB-lite"/>
    </source>
</evidence>
<proteinExistence type="predicted"/>
<gene>
    <name evidence="2" type="ORF">HB770_20955</name>
</gene>
<dbReference type="EMBL" id="CP050549">
    <property type="protein sequence ID" value="QND42976.1"/>
    <property type="molecule type" value="Genomic_DNA"/>
</dbReference>
<organism evidence="2 3">
    <name type="scientific">Rhizobium leguminosarum bv. viciae</name>
    <dbReference type="NCBI Taxonomy" id="387"/>
    <lineage>
        <taxon>Bacteria</taxon>
        <taxon>Pseudomonadati</taxon>
        <taxon>Pseudomonadota</taxon>
        <taxon>Alphaproteobacteria</taxon>
        <taxon>Hyphomicrobiales</taxon>
        <taxon>Rhizobiaceae</taxon>
        <taxon>Rhizobium/Agrobacterium group</taxon>
        <taxon>Rhizobium</taxon>
    </lineage>
</organism>
<dbReference type="Proteomes" id="UP000515518">
    <property type="component" value="Chromosome"/>
</dbReference>
<evidence type="ECO:0000313" key="2">
    <source>
        <dbReference type="EMBL" id="QND42976.1"/>
    </source>
</evidence>
<evidence type="ECO:0000313" key="3">
    <source>
        <dbReference type="Proteomes" id="UP000515518"/>
    </source>
</evidence>
<sequence>MGGKTLKTKTRKANKGAGRPRKEGVERYPSGDIKRSETAREAMSVAIEARRRIDGWSDKVTDETVRGQLAGYVLGRMRLDGSITEEQLKAGDEYAEIMVRYYRMVGIPFPSARAQSLFSIKGHDGDETQSVTDRARRASNSMMEITGLLLRLEDGPQIKQLVFNTAVMDLDHLRGMGPQQLLWLRRGLNALKDRKEINFRIDQKRVAC</sequence>
<feature type="compositionally biased region" description="Basic residues" evidence="1">
    <location>
        <begin position="1"/>
        <end position="14"/>
    </location>
</feature>
<dbReference type="AlphaFoldDB" id="A0A7G6RL44"/>
<protein>
    <submittedName>
        <fullName evidence="2">Uncharacterized protein</fullName>
    </submittedName>
</protein>
<reference evidence="3" key="1">
    <citation type="journal article" date="2020" name="Mol. Plant Microbe">
        <title>Rhizobial microsymbionts of the narrowly endemic Oxytropis species growing in Kamchatka are characterized by significant genetic diversity and possess a set of genes that are associated with T3SS and T6SS secretion systems and can affect the development of symbiosis.</title>
        <authorList>
            <person name="Safronova V."/>
            <person name="Guro P."/>
            <person name="Sazanova A."/>
            <person name="Kuznetsova I."/>
            <person name="Belimov A."/>
            <person name="Yakubov V."/>
            <person name="Chirak E."/>
            <person name="Afonin A."/>
            <person name="Gogolev Y."/>
            <person name="Andronov E."/>
            <person name="Tikhonovich I."/>
        </authorList>
    </citation>
    <scope>NUCLEOTIDE SEQUENCE [LARGE SCALE GENOMIC DNA]</scope>
    <source>
        <strain evidence="3">RCAM0610</strain>
    </source>
</reference>
<accession>A0A7G6RL44</accession>
<feature type="region of interest" description="Disordered" evidence="1">
    <location>
        <begin position="1"/>
        <end position="37"/>
    </location>
</feature>
<name>A0A7G6RL44_RHILV</name>